<name>A0AAV8WH39_9CUCU</name>
<dbReference type="Proteomes" id="UP001159042">
    <property type="component" value="Unassembled WGS sequence"/>
</dbReference>
<dbReference type="EMBL" id="JANEYG010000001">
    <property type="protein sequence ID" value="KAJ8925859.1"/>
    <property type="molecule type" value="Genomic_DNA"/>
</dbReference>
<comment type="caution">
    <text evidence="1">The sequence shown here is derived from an EMBL/GenBank/DDBJ whole genome shotgun (WGS) entry which is preliminary data.</text>
</comment>
<sequence length="319" mass="36214">MSVTRLSNLKTVLTWDSPEPVTYQVSLYEQRDVTRLKSLTGPSFICPKEACEGITNSLKKSDTVEKLAHLIVTVNRPQFTDQLSYKISGNIIFRNDDTGRGVILKFPQIELSSLDSTNQSLYNNSVINGDIKDIAMLVSATEKTNLLLIFPDDWPNSFDSTFEILCSFTRVNAKAGCRKLFLVHNLSPCFDGSLLVFHAPKETCKGTYKLTTYTRNEDNLLSLLHHLNQNVPGVLLVPEVLYENYLLQHPERVSEEEEAFKLKECLKKEIHFMTNVLHLVEAGKGLENDEYYRDLSGMEKDSNIHYVRLLKAISRSSSD</sequence>
<protein>
    <submittedName>
        <fullName evidence="1">Uncharacterized protein</fullName>
    </submittedName>
</protein>
<dbReference type="AlphaFoldDB" id="A0AAV8WH39"/>
<evidence type="ECO:0000313" key="2">
    <source>
        <dbReference type="Proteomes" id="UP001159042"/>
    </source>
</evidence>
<gene>
    <name evidence="1" type="ORF">NQ315_009711</name>
</gene>
<organism evidence="1 2">
    <name type="scientific">Exocentrus adspersus</name>
    <dbReference type="NCBI Taxonomy" id="1586481"/>
    <lineage>
        <taxon>Eukaryota</taxon>
        <taxon>Metazoa</taxon>
        <taxon>Ecdysozoa</taxon>
        <taxon>Arthropoda</taxon>
        <taxon>Hexapoda</taxon>
        <taxon>Insecta</taxon>
        <taxon>Pterygota</taxon>
        <taxon>Neoptera</taxon>
        <taxon>Endopterygota</taxon>
        <taxon>Coleoptera</taxon>
        <taxon>Polyphaga</taxon>
        <taxon>Cucujiformia</taxon>
        <taxon>Chrysomeloidea</taxon>
        <taxon>Cerambycidae</taxon>
        <taxon>Lamiinae</taxon>
        <taxon>Acanthocinini</taxon>
        <taxon>Exocentrus</taxon>
    </lineage>
</organism>
<accession>A0AAV8WH39</accession>
<evidence type="ECO:0000313" key="1">
    <source>
        <dbReference type="EMBL" id="KAJ8925859.1"/>
    </source>
</evidence>
<proteinExistence type="predicted"/>
<reference evidence="1 2" key="1">
    <citation type="journal article" date="2023" name="Insect Mol. Biol.">
        <title>Genome sequencing provides insights into the evolution of gene families encoding plant cell wall-degrading enzymes in longhorned beetles.</title>
        <authorList>
            <person name="Shin N.R."/>
            <person name="Okamura Y."/>
            <person name="Kirsch R."/>
            <person name="Pauchet Y."/>
        </authorList>
    </citation>
    <scope>NUCLEOTIDE SEQUENCE [LARGE SCALE GENOMIC DNA]</scope>
    <source>
        <strain evidence="1">EAD_L_NR</strain>
    </source>
</reference>
<keyword evidence="2" id="KW-1185">Reference proteome</keyword>